<dbReference type="PATRIC" id="fig|1486262.3.peg.3632"/>
<dbReference type="AlphaFoldDB" id="A0A0D5LTH6"/>
<organism evidence="2 3">
    <name type="scientific">Martelella endophytica</name>
    <dbReference type="NCBI Taxonomy" id="1486262"/>
    <lineage>
        <taxon>Bacteria</taxon>
        <taxon>Pseudomonadati</taxon>
        <taxon>Pseudomonadota</taxon>
        <taxon>Alphaproteobacteria</taxon>
        <taxon>Hyphomicrobiales</taxon>
        <taxon>Aurantimonadaceae</taxon>
        <taxon>Martelella</taxon>
    </lineage>
</organism>
<protein>
    <recommendedName>
        <fullName evidence="4">Transporter</fullName>
    </recommendedName>
</protein>
<feature type="chain" id="PRO_5002295232" description="Transporter" evidence="1">
    <location>
        <begin position="27"/>
        <end position="269"/>
    </location>
</feature>
<dbReference type="KEGG" id="mey:TM49_17550"/>
<dbReference type="EMBL" id="CP010803">
    <property type="protein sequence ID" value="AJY47067.1"/>
    <property type="molecule type" value="Genomic_DNA"/>
</dbReference>
<dbReference type="Proteomes" id="UP000032611">
    <property type="component" value="Chromosome"/>
</dbReference>
<evidence type="ECO:0000256" key="1">
    <source>
        <dbReference type="SAM" id="SignalP"/>
    </source>
</evidence>
<accession>A0A0D5LTH6</accession>
<feature type="signal peptide" evidence="1">
    <location>
        <begin position="1"/>
        <end position="26"/>
    </location>
</feature>
<name>A0A0D5LTH6_MAREN</name>
<dbReference type="STRING" id="1486262.TM49_17550"/>
<keyword evidence="3" id="KW-1185">Reference proteome</keyword>
<sequence length="269" mass="28982">MMPIMKSWILILAFSGMAVVANRAHAEDDEDLAKQLANPVADLISVPFQFNYDGSIGSASGDRMVLNIQPVIPFSLNENWNLITRTIVPVTWQHDAAGYSGSQFGLGDIVQSFFLSPKDPTESGITWGAGPVFLYPTATDDLTGLGKWGVGPTAAVLDISGPWTVGLLANHIWSFAGDSDRRDVNATFLQPFVTYTTPGAWSFGLNTEATYDWLADSWAVPLNATVGKLVVLGGQPVNFQLGLRYWAESPAGGASGFGARFVMNFVFPQ</sequence>
<keyword evidence="1" id="KW-0732">Signal</keyword>
<gene>
    <name evidence="2" type="ORF">TM49_17550</name>
</gene>
<evidence type="ECO:0000313" key="3">
    <source>
        <dbReference type="Proteomes" id="UP000032611"/>
    </source>
</evidence>
<reference evidence="2 3" key="1">
    <citation type="journal article" date="2015" name="Genome Announc.">
        <title>Complete genome sequence of Martelella endophytica YC6887, which has antifungal activity associated with a halophyte.</title>
        <authorList>
            <person name="Khan A."/>
            <person name="Khan H."/>
            <person name="Chung E.J."/>
            <person name="Hossain M.T."/>
            <person name="Chung Y.R."/>
        </authorList>
    </citation>
    <scope>NUCLEOTIDE SEQUENCE [LARGE SCALE GENOMIC DNA]</scope>
    <source>
        <strain evidence="2">YC6887</strain>
    </source>
</reference>
<evidence type="ECO:0000313" key="2">
    <source>
        <dbReference type="EMBL" id="AJY47067.1"/>
    </source>
</evidence>
<proteinExistence type="predicted"/>
<dbReference type="HOGENOM" id="CLU_072059_2_0_5"/>
<evidence type="ECO:0008006" key="4">
    <source>
        <dbReference type="Google" id="ProtNLM"/>
    </source>
</evidence>